<dbReference type="EMBL" id="BT063982">
    <property type="protein sequence ID" value="ACN28679.1"/>
    <property type="molecule type" value="mRNA"/>
</dbReference>
<protein>
    <submittedName>
        <fullName evidence="1">Uncharacterized protein</fullName>
    </submittedName>
</protein>
<organism evidence="1">
    <name type="scientific">Zea mays</name>
    <name type="common">Maize</name>
    <dbReference type="NCBI Taxonomy" id="4577"/>
    <lineage>
        <taxon>Eukaryota</taxon>
        <taxon>Viridiplantae</taxon>
        <taxon>Streptophyta</taxon>
        <taxon>Embryophyta</taxon>
        <taxon>Tracheophyta</taxon>
        <taxon>Spermatophyta</taxon>
        <taxon>Magnoliopsida</taxon>
        <taxon>Liliopsida</taxon>
        <taxon>Poales</taxon>
        <taxon>Poaceae</taxon>
        <taxon>PACMAD clade</taxon>
        <taxon>Panicoideae</taxon>
        <taxon>Andropogonodae</taxon>
        <taxon>Andropogoneae</taxon>
        <taxon>Tripsacinae</taxon>
        <taxon>Zea</taxon>
    </lineage>
</organism>
<evidence type="ECO:0000313" key="1">
    <source>
        <dbReference type="EMBL" id="ACN28679.1"/>
    </source>
</evidence>
<proteinExistence type="evidence at transcript level"/>
<sequence>MHHHHLYHPTKHPWNFSGSVCVTCIAKLLLHSMKLHLRSWKINRKSSNPDSIYMLDLGSMLSSTYQGTKTSKPSLRLDFILADLPFFIHLHRGAGKCGSRAWAEALRERTPAIQSEGRKKSVCVLSCGGGSVESRVEGGVVGA</sequence>
<accession>C0P6R3</accession>
<name>C0P6R3_MAIZE</name>
<dbReference type="AlphaFoldDB" id="C0P6R3"/>
<reference evidence="1" key="1">
    <citation type="journal article" date="2009" name="PLoS Genet.">
        <title>Sequencing, mapping, and analysis of 27,455 maize full-length cDNAs.</title>
        <authorList>
            <person name="Soderlund C."/>
            <person name="Descour A."/>
            <person name="Kudrna D."/>
            <person name="Bomhoff M."/>
            <person name="Boyd L."/>
            <person name="Currie J."/>
            <person name="Angelova A."/>
            <person name="Collura K."/>
            <person name="Wissotski M."/>
            <person name="Ashley E."/>
            <person name="Morrow D."/>
            <person name="Fernandes J."/>
            <person name="Walbot V."/>
            <person name="Yu Y."/>
        </authorList>
    </citation>
    <scope>NUCLEOTIDE SEQUENCE</scope>
    <source>
        <strain evidence="1">B73</strain>
    </source>
</reference>
<reference evidence="1" key="2">
    <citation type="submission" date="2012-06" db="EMBL/GenBank/DDBJ databases">
        <authorList>
            <person name="Yu Y."/>
            <person name="Currie J."/>
            <person name="Lomeli R."/>
            <person name="Angelova A."/>
            <person name="Collura K."/>
            <person name="Wissotski M."/>
            <person name="Campos D."/>
            <person name="Kudrna D."/>
            <person name="Golser W."/>
            <person name="Ashely E."/>
            <person name="Descour A."/>
            <person name="Fernandes J."/>
            <person name="Soderlund C."/>
            <person name="Walbot V."/>
        </authorList>
    </citation>
    <scope>NUCLEOTIDE SEQUENCE</scope>
    <source>
        <strain evidence="1">B73</strain>
    </source>
</reference>